<dbReference type="NCBIfam" id="TIGR02175">
    <property type="entry name" value="PorC_KorC"/>
    <property type="match status" value="1"/>
</dbReference>
<proteinExistence type="predicted"/>
<dbReference type="EMBL" id="JOKG01000003">
    <property type="protein sequence ID" value="KEQ13693.1"/>
    <property type="molecule type" value="Genomic_DNA"/>
</dbReference>
<dbReference type="GO" id="GO:0016625">
    <property type="term" value="F:oxidoreductase activity, acting on the aldehyde or oxo group of donors, iron-sulfur protein as acceptor"/>
    <property type="evidence" value="ECO:0007669"/>
    <property type="project" value="InterPro"/>
</dbReference>
<dbReference type="PANTHER" id="PTHR43366:SF1">
    <property type="entry name" value="PYRUVATE SYNTHASE SUBUNIT PORC"/>
    <property type="match status" value="1"/>
</dbReference>
<gene>
    <name evidence="3" type="ORF">GZ77_15445</name>
</gene>
<feature type="domain" description="Pyruvate/ketoisovalerate oxidoreductase catalytic" evidence="2">
    <location>
        <begin position="10"/>
        <end position="181"/>
    </location>
</feature>
<dbReference type="Proteomes" id="UP000028006">
    <property type="component" value="Unassembled WGS sequence"/>
</dbReference>
<name>A0A081N5H0_9GAMM</name>
<dbReference type="InterPro" id="IPR011894">
    <property type="entry name" value="PorC_KorC"/>
</dbReference>
<sequence length="193" mass="21034">MLQVRIHGRGGQGVVSAAEMLSIALFHEGAHAQAIPSFGSERMGAPVEAYVRISDQDIELREPVSEPDVLIIQDPSLLQSMNVFSGLSDNGYVLINSSRSIEELGIERQIEHLPEGRVHCLPGTELALEYLGRPTPNTVLLGAFSAILDSFSRESLGAAITQKFPKPVAEKNIRAADAAFDLIKERMKEEQPC</sequence>
<protein>
    <submittedName>
        <fullName evidence="3">2-oxoacid:acceptor oxidoreductase</fullName>
    </submittedName>
</protein>
<dbReference type="RefSeq" id="WP_034876764.1">
    <property type="nucleotide sequence ID" value="NZ_JOKG01000003.1"/>
</dbReference>
<organism evidence="3 4">
    <name type="scientific">Endozoicomonas montiporae</name>
    <dbReference type="NCBI Taxonomy" id="1027273"/>
    <lineage>
        <taxon>Bacteria</taxon>
        <taxon>Pseudomonadati</taxon>
        <taxon>Pseudomonadota</taxon>
        <taxon>Gammaproteobacteria</taxon>
        <taxon>Oceanospirillales</taxon>
        <taxon>Endozoicomonadaceae</taxon>
        <taxon>Endozoicomonas</taxon>
    </lineage>
</organism>
<keyword evidence="4" id="KW-1185">Reference proteome</keyword>
<dbReference type="Pfam" id="PF01558">
    <property type="entry name" value="POR"/>
    <property type="match status" value="1"/>
</dbReference>
<reference evidence="3 4" key="1">
    <citation type="submission" date="2014-06" db="EMBL/GenBank/DDBJ databases">
        <title>Whole Genome Sequences of Three Symbiotic Endozoicomonas Bacteria.</title>
        <authorList>
            <person name="Neave M.J."/>
            <person name="Apprill A."/>
            <person name="Voolstra C.R."/>
        </authorList>
    </citation>
    <scope>NUCLEOTIDE SEQUENCE [LARGE SCALE GENOMIC DNA]</scope>
    <source>
        <strain evidence="3 4">LMG 24815</strain>
    </source>
</reference>
<dbReference type="SUPFAM" id="SSF53323">
    <property type="entry name" value="Pyruvate-ferredoxin oxidoreductase, PFOR, domain III"/>
    <property type="match status" value="1"/>
</dbReference>
<dbReference type="InterPro" id="IPR002869">
    <property type="entry name" value="Pyrv_flavodox_OxRed_cen"/>
</dbReference>
<evidence type="ECO:0000259" key="2">
    <source>
        <dbReference type="Pfam" id="PF01558"/>
    </source>
</evidence>
<dbReference type="AlphaFoldDB" id="A0A081N5H0"/>
<comment type="caution">
    <text evidence="3">The sequence shown here is derived from an EMBL/GenBank/DDBJ whole genome shotgun (WGS) entry which is preliminary data.</text>
</comment>
<dbReference type="Gene3D" id="3.40.920.10">
    <property type="entry name" value="Pyruvate-ferredoxin oxidoreductase, PFOR, domain III"/>
    <property type="match status" value="1"/>
</dbReference>
<dbReference type="InterPro" id="IPR051626">
    <property type="entry name" value="Oxidoreductase_gamma_subunit"/>
</dbReference>
<evidence type="ECO:0000313" key="3">
    <source>
        <dbReference type="EMBL" id="KEQ13693.1"/>
    </source>
</evidence>
<dbReference type="eggNOG" id="COG1014">
    <property type="taxonomic scope" value="Bacteria"/>
</dbReference>
<keyword evidence="1" id="KW-0560">Oxidoreductase</keyword>
<evidence type="ECO:0000256" key="1">
    <source>
        <dbReference type="ARBA" id="ARBA00023002"/>
    </source>
</evidence>
<dbReference type="PANTHER" id="PTHR43366">
    <property type="entry name" value="PYRUVATE SYNTHASE SUBUNIT PORC"/>
    <property type="match status" value="1"/>
</dbReference>
<evidence type="ECO:0000313" key="4">
    <source>
        <dbReference type="Proteomes" id="UP000028006"/>
    </source>
</evidence>
<accession>A0A081N5H0</accession>
<dbReference type="InterPro" id="IPR019752">
    <property type="entry name" value="Pyrv/ketoisovalerate_OxRed_cat"/>
</dbReference>